<dbReference type="PROSITE" id="PS50885">
    <property type="entry name" value="HAMP"/>
    <property type="match status" value="1"/>
</dbReference>
<comment type="subcellular location">
    <subcellularLocation>
        <location evidence="2">Cell inner membrane</location>
        <topology evidence="2">Multi-pass membrane protein</topology>
    </subcellularLocation>
</comment>
<proteinExistence type="predicted"/>
<evidence type="ECO:0000256" key="14">
    <source>
        <dbReference type="ARBA" id="ARBA00023136"/>
    </source>
</evidence>
<dbReference type="SMART" id="SM00304">
    <property type="entry name" value="HAMP"/>
    <property type="match status" value="2"/>
</dbReference>
<feature type="transmembrane region" description="Helical" evidence="15">
    <location>
        <begin position="150"/>
        <end position="171"/>
    </location>
</feature>
<dbReference type="InterPro" id="IPR005467">
    <property type="entry name" value="His_kinase_dom"/>
</dbReference>
<dbReference type="Proteomes" id="UP000469430">
    <property type="component" value="Unassembled WGS sequence"/>
</dbReference>
<evidence type="ECO:0000256" key="10">
    <source>
        <dbReference type="ARBA" id="ARBA00022777"/>
    </source>
</evidence>
<dbReference type="SUPFAM" id="SSF47384">
    <property type="entry name" value="Homodimeric domain of signal transducing histidine kinase"/>
    <property type="match status" value="1"/>
</dbReference>
<dbReference type="InterPro" id="IPR003594">
    <property type="entry name" value="HATPase_dom"/>
</dbReference>
<dbReference type="Pfam" id="PF02518">
    <property type="entry name" value="HATPase_c"/>
    <property type="match status" value="1"/>
</dbReference>
<dbReference type="EMBL" id="WTYJ01000001">
    <property type="protein sequence ID" value="MXO97743.1"/>
    <property type="molecule type" value="Genomic_DNA"/>
</dbReference>
<accession>A0A6I4TTX1</accession>
<gene>
    <name evidence="18" type="ORF">GRI97_01915</name>
</gene>
<evidence type="ECO:0000256" key="3">
    <source>
        <dbReference type="ARBA" id="ARBA00012438"/>
    </source>
</evidence>
<dbReference type="Gene3D" id="1.10.287.130">
    <property type="match status" value="1"/>
</dbReference>
<sequence>MGLVGQIVAILFVTILLDSAASTFLYERASQFSIDGDKARRLSEHLVLSARLIEKAPEAERKTVAEELTTTRYHLVWTENQPRVPHISPLLTFISRQVVEWEPELRNRNLKLYLRTADENSSIVGAMRLRDGSWLSFSAKDHIHQLDLTFGRIIASLVPAVALIVLGSIMIRQTLRPMREVAVAAETIGEGVFKPIPVRGPKEVREVVSAFNSMQERIDQLISDRMLALAAVGHDFRTPLARLRLRADAIGNEEISHDIEQDIGEMEQMIDSLLAYLSGEEATEAEPVSLNDLAVLCATLIDTASDQGFDAIYDGPDHFAALLRPLAIKRALSNLINNALHFGSQVELRLSTADGVISMEVSDDGPGIPEEHREHVLTPFVRLDVARSRNTEGFGLGLPIVDRIGRFHGGRLTLGDSHLGGLSARLDIPIQQQ</sequence>
<evidence type="ECO:0000259" key="16">
    <source>
        <dbReference type="PROSITE" id="PS50109"/>
    </source>
</evidence>
<dbReference type="SMART" id="SM00388">
    <property type="entry name" value="HisKA"/>
    <property type="match status" value="1"/>
</dbReference>
<dbReference type="AlphaFoldDB" id="A0A6I4TTX1"/>
<evidence type="ECO:0000256" key="5">
    <source>
        <dbReference type="ARBA" id="ARBA00022519"/>
    </source>
</evidence>
<keyword evidence="12 15" id="KW-1133">Transmembrane helix</keyword>
<protein>
    <recommendedName>
        <fullName evidence="3">histidine kinase</fullName>
        <ecNumber evidence="3">2.7.13.3</ecNumber>
    </recommendedName>
</protein>
<organism evidence="18 19">
    <name type="scientific">Croceibacterium xixiisoli</name>
    <dbReference type="NCBI Taxonomy" id="1476466"/>
    <lineage>
        <taxon>Bacteria</taxon>
        <taxon>Pseudomonadati</taxon>
        <taxon>Pseudomonadota</taxon>
        <taxon>Alphaproteobacteria</taxon>
        <taxon>Sphingomonadales</taxon>
        <taxon>Erythrobacteraceae</taxon>
        <taxon>Croceibacterium</taxon>
    </lineage>
</organism>
<comment type="caution">
    <text evidence="18">The sequence shown here is derived from an EMBL/GenBank/DDBJ whole genome shotgun (WGS) entry which is preliminary data.</text>
</comment>
<dbReference type="PRINTS" id="PR00344">
    <property type="entry name" value="BCTRLSENSOR"/>
</dbReference>
<dbReference type="OrthoDB" id="9804645at2"/>
<keyword evidence="8 15" id="KW-0812">Transmembrane</keyword>
<evidence type="ECO:0000256" key="1">
    <source>
        <dbReference type="ARBA" id="ARBA00000085"/>
    </source>
</evidence>
<keyword evidence="9" id="KW-0547">Nucleotide-binding</keyword>
<dbReference type="PANTHER" id="PTHR44936">
    <property type="entry name" value="SENSOR PROTEIN CREC"/>
    <property type="match status" value="1"/>
</dbReference>
<evidence type="ECO:0000313" key="19">
    <source>
        <dbReference type="Proteomes" id="UP000469430"/>
    </source>
</evidence>
<dbReference type="SUPFAM" id="SSF55874">
    <property type="entry name" value="ATPase domain of HSP90 chaperone/DNA topoisomerase II/histidine kinase"/>
    <property type="match status" value="1"/>
</dbReference>
<dbReference type="EC" id="2.7.13.3" evidence="3"/>
<keyword evidence="11" id="KW-0067">ATP-binding</keyword>
<keyword evidence="14 15" id="KW-0472">Membrane</keyword>
<evidence type="ECO:0000256" key="2">
    <source>
        <dbReference type="ARBA" id="ARBA00004429"/>
    </source>
</evidence>
<dbReference type="GO" id="GO:0005886">
    <property type="term" value="C:plasma membrane"/>
    <property type="evidence" value="ECO:0007669"/>
    <property type="project" value="UniProtKB-SubCell"/>
</dbReference>
<dbReference type="PANTHER" id="PTHR44936:SF5">
    <property type="entry name" value="SENSOR HISTIDINE KINASE ENVZ"/>
    <property type="match status" value="1"/>
</dbReference>
<evidence type="ECO:0000256" key="12">
    <source>
        <dbReference type="ARBA" id="ARBA00022989"/>
    </source>
</evidence>
<dbReference type="Pfam" id="PF00672">
    <property type="entry name" value="HAMP"/>
    <property type="match status" value="1"/>
</dbReference>
<keyword evidence="6" id="KW-0597">Phosphoprotein</keyword>
<evidence type="ECO:0000256" key="6">
    <source>
        <dbReference type="ARBA" id="ARBA00022553"/>
    </source>
</evidence>
<dbReference type="GO" id="GO:0005524">
    <property type="term" value="F:ATP binding"/>
    <property type="evidence" value="ECO:0007669"/>
    <property type="project" value="UniProtKB-KW"/>
</dbReference>
<evidence type="ECO:0000259" key="17">
    <source>
        <dbReference type="PROSITE" id="PS50885"/>
    </source>
</evidence>
<keyword evidence="4" id="KW-1003">Cell membrane</keyword>
<evidence type="ECO:0000313" key="18">
    <source>
        <dbReference type="EMBL" id="MXO97743.1"/>
    </source>
</evidence>
<feature type="domain" description="Histidine kinase" evidence="16">
    <location>
        <begin position="231"/>
        <end position="432"/>
    </location>
</feature>
<dbReference type="InterPro" id="IPR050980">
    <property type="entry name" value="2C_sensor_his_kinase"/>
</dbReference>
<evidence type="ECO:0000256" key="4">
    <source>
        <dbReference type="ARBA" id="ARBA00022475"/>
    </source>
</evidence>
<evidence type="ECO:0000256" key="7">
    <source>
        <dbReference type="ARBA" id="ARBA00022679"/>
    </source>
</evidence>
<evidence type="ECO:0000256" key="15">
    <source>
        <dbReference type="SAM" id="Phobius"/>
    </source>
</evidence>
<dbReference type="InterPro" id="IPR036097">
    <property type="entry name" value="HisK_dim/P_sf"/>
</dbReference>
<dbReference type="PROSITE" id="PS50109">
    <property type="entry name" value="HIS_KIN"/>
    <property type="match status" value="1"/>
</dbReference>
<keyword evidence="5" id="KW-0997">Cell inner membrane</keyword>
<evidence type="ECO:0000256" key="9">
    <source>
        <dbReference type="ARBA" id="ARBA00022741"/>
    </source>
</evidence>
<feature type="domain" description="HAMP" evidence="17">
    <location>
        <begin position="172"/>
        <end position="223"/>
    </location>
</feature>
<name>A0A6I4TTX1_9SPHN</name>
<comment type="catalytic activity">
    <reaction evidence="1">
        <text>ATP + protein L-histidine = ADP + protein N-phospho-L-histidine.</text>
        <dbReference type="EC" id="2.7.13.3"/>
    </reaction>
</comment>
<evidence type="ECO:0000256" key="8">
    <source>
        <dbReference type="ARBA" id="ARBA00022692"/>
    </source>
</evidence>
<keyword evidence="13" id="KW-0902">Two-component regulatory system</keyword>
<reference evidence="18 19" key="1">
    <citation type="submission" date="2019-12" db="EMBL/GenBank/DDBJ databases">
        <title>Genomic-based taxomic classification of the family Erythrobacteraceae.</title>
        <authorList>
            <person name="Xu L."/>
        </authorList>
    </citation>
    <scope>NUCLEOTIDE SEQUENCE [LARGE SCALE GENOMIC DNA]</scope>
    <source>
        <strain evidence="18 19">S36</strain>
    </source>
</reference>
<dbReference type="InterPro" id="IPR036890">
    <property type="entry name" value="HATPase_C_sf"/>
</dbReference>
<dbReference type="CDD" id="cd06225">
    <property type="entry name" value="HAMP"/>
    <property type="match status" value="1"/>
</dbReference>
<dbReference type="GO" id="GO:0000155">
    <property type="term" value="F:phosphorelay sensor kinase activity"/>
    <property type="evidence" value="ECO:0007669"/>
    <property type="project" value="InterPro"/>
</dbReference>
<keyword evidence="19" id="KW-1185">Reference proteome</keyword>
<keyword evidence="10" id="KW-0418">Kinase</keyword>
<keyword evidence="7" id="KW-0808">Transferase</keyword>
<dbReference type="InterPro" id="IPR004358">
    <property type="entry name" value="Sig_transdc_His_kin-like_C"/>
</dbReference>
<dbReference type="CDD" id="cd00082">
    <property type="entry name" value="HisKA"/>
    <property type="match status" value="1"/>
</dbReference>
<dbReference type="InterPro" id="IPR003660">
    <property type="entry name" value="HAMP_dom"/>
</dbReference>
<dbReference type="SMART" id="SM00387">
    <property type="entry name" value="HATPase_c"/>
    <property type="match status" value="1"/>
</dbReference>
<evidence type="ECO:0000256" key="11">
    <source>
        <dbReference type="ARBA" id="ARBA00022840"/>
    </source>
</evidence>
<dbReference type="InterPro" id="IPR003661">
    <property type="entry name" value="HisK_dim/P_dom"/>
</dbReference>
<evidence type="ECO:0000256" key="13">
    <source>
        <dbReference type="ARBA" id="ARBA00023012"/>
    </source>
</evidence>
<dbReference type="Gene3D" id="3.30.565.10">
    <property type="entry name" value="Histidine kinase-like ATPase, C-terminal domain"/>
    <property type="match status" value="1"/>
</dbReference>